<accession>A0ABM8FVQ1</accession>
<keyword evidence="1" id="KW-0812">Transmembrane</keyword>
<keyword evidence="1" id="KW-1133">Transmembrane helix</keyword>
<keyword evidence="3" id="KW-1185">Reference proteome</keyword>
<keyword evidence="1" id="KW-0472">Membrane</keyword>
<proteinExistence type="predicted"/>
<protein>
    <recommendedName>
        <fullName evidence="4">ABC transporter permease</fullName>
    </recommendedName>
</protein>
<feature type="transmembrane region" description="Helical" evidence="1">
    <location>
        <begin position="239"/>
        <end position="260"/>
    </location>
</feature>
<feature type="transmembrane region" description="Helical" evidence="1">
    <location>
        <begin position="121"/>
        <end position="148"/>
    </location>
</feature>
<evidence type="ECO:0008006" key="4">
    <source>
        <dbReference type="Google" id="ProtNLM"/>
    </source>
</evidence>
<dbReference type="EMBL" id="AP027728">
    <property type="protein sequence ID" value="BDZ39825.1"/>
    <property type="molecule type" value="Genomic_DNA"/>
</dbReference>
<feature type="transmembrane region" description="Helical" evidence="1">
    <location>
        <begin position="160"/>
        <end position="182"/>
    </location>
</feature>
<evidence type="ECO:0000313" key="2">
    <source>
        <dbReference type="EMBL" id="BDZ39825.1"/>
    </source>
</evidence>
<feature type="transmembrane region" description="Helical" evidence="1">
    <location>
        <begin position="79"/>
        <end position="100"/>
    </location>
</feature>
<gene>
    <name evidence="2" type="ORF">GCM10025863_24390</name>
</gene>
<evidence type="ECO:0000256" key="1">
    <source>
        <dbReference type="SAM" id="Phobius"/>
    </source>
</evidence>
<name>A0ABM8FVQ1_9MICO</name>
<dbReference type="Proteomes" id="UP001321543">
    <property type="component" value="Chromosome"/>
</dbReference>
<evidence type="ECO:0000313" key="3">
    <source>
        <dbReference type="Proteomes" id="UP001321543"/>
    </source>
</evidence>
<organism evidence="2 3">
    <name type="scientific">Microbacterium suwonense</name>
    <dbReference type="NCBI Taxonomy" id="683047"/>
    <lineage>
        <taxon>Bacteria</taxon>
        <taxon>Bacillati</taxon>
        <taxon>Actinomycetota</taxon>
        <taxon>Actinomycetes</taxon>
        <taxon>Micrococcales</taxon>
        <taxon>Microbacteriaceae</taxon>
        <taxon>Microbacterium</taxon>
    </lineage>
</organism>
<feature type="transmembrane region" description="Helical" evidence="1">
    <location>
        <begin position="189"/>
        <end position="209"/>
    </location>
</feature>
<reference evidence="3" key="1">
    <citation type="journal article" date="2019" name="Int. J. Syst. Evol. Microbiol.">
        <title>The Global Catalogue of Microorganisms (GCM) 10K type strain sequencing project: providing services to taxonomists for standard genome sequencing and annotation.</title>
        <authorList>
            <consortium name="The Broad Institute Genomics Platform"/>
            <consortium name="The Broad Institute Genome Sequencing Center for Infectious Disease"/>
            <person name="Wu L."/>
            <person name="Ma J."/>
        </authorList>
    </citation>
    <scope>NUCLEOTIDE SEQUENCE [LARGE SCALE GENOMIC DNA]</scope>
    <source>
        <strain evidence="3">NBRC 106310</strain>
    </source>
</reference>
<sequence length="267" mass="28149">MIMARILPVFRRSIRETWRSLLGWTIGIALVLFLYLPLYPSFGTSDGMQQLIDSLPKELVDTLGYSQIASGAGYTEATFYGLMGFLLLTIAAVLWGSSLAAAEESGRAELDLAHGIGRSQYALETALSVLVRLVWLGVFAGLTVWALNDPAELELEPLRIAGASAALVGLAFLTAGAALLAGAATGRRIWATGVGAGLAVLGYILQALATQSEDLAWLDALSPYAWVFRQSPLAEGVDAGGLVLTWGIGLALAAASAVVLRTRDLRG</sequence>
<feature type="transmembrane region" description="Helical" evidence="1">
    <location>
        <begin position="21"/>
        <end position="39"/>
    </location>
</feature>